<evidence type="ECO:0000313" key="2">
    <source>
        <dbReference type="EMBL" id="MFC0274787.1"/>
    </source>
</evidence>
<dbReference type="Gene3D" id="2.170.120.40">
    <property type="entry name" value="YbbR-like domain"/>
    <property type="match status" value="2"/>
</dbReference>
<evidence type="ECO:0000313" key="3">
    <source>
        <dbReference type="Proteomes" id="UP001589854"/>
    </source>
</evidence>
<dbReference type="EMBL" id="JBHLVO010000046">
    <property type="protein sequence ID" value="MFC0274787.1"/>
    <property type="molecule type" value="Genomic_DNA"/>
</dbReference>
<name>A0ABV6GM64_9BACI</name>
<dbReference type="PANTHER" id="PTHR37804:SF1">
    <property type="entry name" value="CDAA REGULATORY PROTEIN CDAR"/>
    <property type="match status" value="1"/>
</dbReference>
<organism evidence="2 3">
    <name type="scientific">Metabacillus herbersteinensis</name>
    <dbReference type="NCBI Taxonomy" id="283816"/>
    <lineage>
        <taxon>Bacteria</taxon>
        <taxon>Bacillati</taxon>
        <taxon>Bacillota</taxon>
        <taxon>Bacilli</taxon>
        <taxon>Bacillales</taxon>
        <taxon>Bacillaceae</taxon>
        <taxon>Metabacillus</taxon>
    </lineage>
</organism>
<keyword evidence="1" id="KW-0732">Signal</keyword>
<dbReference type="Pfam" id="PF07949">
    <property type="entry name" value="YbbR"/>
    <property type="match status" value="3"/>
</dbReference>
<dbReference type="InterPro" id="IPR053154">
    <property type="entry name" value="c-di-AMP_regulator"/>
</dbReference>
<dbReference type="Gene3D" id="2.170.120.30">
    <property type="match status" value="2"/>
</dbReference>
<feature type="chain" id="PRO_5045297134" evidence="1">
    <location>
        <begin position="31"/>
        <end position="414"/>
    </location>
</feature>
<comment type="caution">
    <text evidence="2">The sequence shown here is derived from an EMBL/GenBank/DDBJ whole genome shotgun (WGS) entry which is preliminary data.</text>
</comment>
<dbReference type="InterPro" id="IPR012505">
    <property type="entry name" value="YbbR"/>
</dbReference>
<proteinExistence type="predicted"/>
<accession>A0ABV6GM64</accession>
<gene>
    <name evidence="2" type="ORF">ACFFIX_26100</name>
</gene>
<keyword evidence="3" id="KW-1185">Reference proteome</keyword>
<protein>
    <submittedName>
        <fullName evidence="2">YbbR-like domain-containing protein</fullName>
    </submittedName>
</protein>
<reference evidence="2 3" key="1">
    <citation type="submission" date="2024-09" db="EMBL/GenBank/DDBJ databases">
        <authorList>
            <person name="Sun Q."/>
            <person name="Mori K."/>
        </authorList>
    </citation>
    <scope>NUCLEOTIDE SEQUENCE [LARGE SCALE GENOMIC DNA]</scope>
    <source>
        <strain evidence="2 3">CCM 7228</strain>
    </source>
</reference>
<evidence type="ECO:0000256" key="1">
    <source>
        <dbReference type="SAM" id="SignalP"/>
    </source>
</evidence>
<dbReference type="PANTHER" id="PTHR37804">
    <property type="entry name" value="CDAA REGULATORY PROTEIN CDAR"/>
    <property type="match status" value="1"/>
</dbReference>
<dbReference type="Proteomes" id="UP001589854">
    <property type="component" value="Unassembled WGS sequence"/>
</dbReference>
<sequence>MDKLMNNHWVMKFTALFLALMLYASVNIQAGPSPAKQSANPLSPGPSSGTATVTDVPVQTYFDQENLVVTGVPETVNVDLEGPTSTLTVARQVKDFEIYADLSKLSIGTHRIQLRHKNLSEDLEASINPSIITVSIEEKITQDFPVEVDFINRNQMKEGYTPEQPIINPNSVRITASKEVIESIALVKARVNLDSADETIKRESRVTIYDRDGNVLPVEVEPSVVDITVPITSPSKTLPFKIVREGKLGEGISISSIESDPKEVTVYGPQEVLDQLEFINDVSVDLSKIQEDTEIEVNVPIPDGVKKITPEKIKIKIKVEKEEEKVFDNQPIKSVGLGEKELEFIDPDSEALDISIFGAPSIIQSINAGDIELYVNITELGDGEHDVKVEVNGPQNITWTLPIEEVKIRISSPS</sequence>
<dbReference type="RefSeq" id="WP_378939379.1">
    <property type="nucleotide sequence ID" value="NZ_JBHLVO010000046.1"/>
</dbReference>
<feature type="signal peptide" evidence="1">
    <location>
        <begin position="1"/>
        <end position="30"/>
    </location>
</feature>